<feature type="domain" description="Phosphatidic acid phosphatase type 2/haloperoxidase" evidence="2">
    <location>
        <begin position="99"/>
        <end position="213"/>
    </location>
</feature>
<dbReference type="InterPro" id="IPR036938">
    <property type="entry name" value="PAP2/HPO_sf"/>
</dbReference>
<dbReference type="Proteomes" id="UP000015346">
    <property type="component" value="Unassembled WGS sequence"/>
</dbReference>
<feature type="transmembrane region" description="Helical" evidence="1">
    <location>
        <begin position="100"/>
        <end position="121"/>
    </location>
</feature>
<dbReference type="Gene3D" id="1.20.144.10">
    <property type="entry name" value="Phosphatidic acid phosphatase type 2/haloperoxidase"/>
    <property type="match status" value="2"/>
</dbReference>
<dbReference type="EMBL" id="AOLV01000007">
    <property type="protein sequence ID" value="EPX87380.1"/>
    <property type="molecule type" value="Genomic_DNA"/>
</dbReference>
<evidence type="ECO:0000313" key="4">
    <source>
        <dbReference type="Proteomes" id="UP000015346"/>
    </source>
</evidence>
<dbReference type="PANTHER" id="PTHR14969">
    <property type="entry name" value="SPHINGOSINE-1-PHOSPHATE PHOSPHOHYDROLASE"/>
    <property type="match status" value="1"/>
</dbReference>
<organism evidence="3 4">
    <name type="scientific">Rubellimicrobium thermophilum DSM 16684</name>
    <dbReference type="NCBI Taxonomy" id="1123069"/>
    <lineage>
        <taxon>Bacteria</taxon>
        <taxon>Pseudomonadati</taxon>
        <taxon>Pseudomonadota</taxon>
        <taxon>Alphaproteobacteria</taxon>
        <taxon>Rhodobacterales</taxon>
        <taxon>Roseobacteraceae</taxon>
        <taxon>Rubellimicrobium</taxon>
    </lineage>
</organism>
<dbReference type="RefSeq" id="WP_021096559.1">
    <property type="nucleotide sequence ID" value="NZ_KE557320.1"/>
</dbReference>
<evidence type="ECO:0000256" key="1">
    <source>
        <dbReference type="SAM" id="Phobius"/>
    </source>
</evidence>
<evidence type="ECO:0000313" key="3">
    <source>
        <dbReference type="EMBL" id="EPX87380.1"/>
    </source>
</evidence>
<dbReference type="PANTHER" id="PTHR14969:SF13">
    <property type="entry name" value="AT30094P"/>
    <property type="match status" value="1"/>
</dbReference>
<dbReference type="Pfam" id="PF01569">
    <property type="entry name" value="PAP2"/>
    <property type="match status" value="1"/>
</dbReference>
<keyword evidence="1" id="KW-0472">Membrane</keyword>
<feature type="transmembrane region" description="Helical" evidence="1">
    <location>
        <begin position="141"/>
        <end position="159"/>
    </location>
</feature>
<keyword evidence="1" id="KW-1133">Transmembrane helix</keyword>
<feature type="transmembrane region" description="Helical" evidence="1">
    <location>
        <begin position="71"/>
        <end position="93"/>
    </location>
</feature>
<keyword evidence="4" id="KW-1185">Reference proteome</keyword>
<feature type="transmembrane region" description="Helical" evidence="1">
    <location>
        <begin position="198"/>
        <end position="219"/>
    </location>
</feature>
<evidence type="ECO:0000259" key="2">
    <source>
        <dbReference type="SMART" id="SM00014"/>
    </source>
</evidence>
<proteinExistence type="predicted"/>
<reference evidence="3 4" key="1">
    <citation type="journal article" date="2013" name="Stand. Genomic Sci.">
        <title>Genome sequence of the reddish-pigmented Rubellimicrobium thermophilum type strain (DSM 16684(T)), a member of the Roseobacter clade.</title>
        <authorList>
            <person name="Fiebig A."/>
            <person name="Riedel T."/>
            <person name="Gronow S."/>
            <person name="Petersen J."/>
            <person name="Klenk H.P."/>
            <person name="Goker M."/>
        </authorList>
    </citation>
    <scope>NUCLEOTIDE SEQUENCE [LARGE SCALE GENOMIC DNA]</scope>
    <source>
        <strain evidence="3 4">DSM 16684</strain>
    </source>
</reference>
<dbReference type="AlphaFoldDB" id="S9SB74"/>
<sequence>MIRLLARIQTRSLLLLLAVALLLWGFARLASEMAEGGTHALDEALLLALRSPGNPADPIGPVWVETAMRDITALGGVAILLPLVLVALVVLVVRGQPRSAGLLATAVAGGQLLSSAFKTLFDRPRPDLVPWGTEALTASFPSGHAMMSAATWLTLAAMLARAEPRRRLKALYLVLAASIVIAVGISRVYLGVHWPSDVLAGWALGTAWALLCYGVAQALGASGQIEPERDGNG</sequence>
<dbReference type="CDD" id="cd03392">
    <property type="entry name" value="PAP2_like_2"/>
    <property type="match status" value="1"/>
</dbReference>
<name>S9SB74_9RHOB</name>
<dbReference type="InterPro" id="IPR000326">
    <property type="entry name" value="PAP2/HPO"/>
</dbReference>
<dbReference type="SMART" id="SM00014">
    <property type="entry name" value="acidPPc"/>
    <property type="match status" value="1"/>
</dbReference>
<keyword evidence="1" id="KW-0812">Transmembrane</keyword>
<dbReference type="SUPFAM" id="SSF48317">
    <property type="entry name" value="Acid phosphatase/Vanadium-dependent haloperoxidase"/>
    <property type="match status" value="1"/>
</dbReference>
<feature type="transmembrane region" description="Helical" evidence="1">
    <location>
        <begin position="171"/>
        <end position="192"/>
    </location>
</feature>
<protein>
    <submittedName>
        <fullName evidence="3">Membrane-associated phospholipid phosphatase</fullName>
    </submittedName>
</protein>
<gene>
    <name evidence="3" type="ORF">ruthe_00450</name>
</gene>
<dbReference type="OrthoDB" id="9801622at2"/>
<comment type="caution">
    <text evidence="3">The sequence shown here is derived from an EMBL/GenBank/DDBJ whole genome shotgun (WGS) entry which is preliminary data.</text>
</comment>
<accession>S9SB74</accession>
<dbReference type="HOGENOM" id="CLU_072573_3_0_5"/>
<dbReference type="STRING" id="1123069.ruthe_00450"/>